<dbReference type="NCBIfam" id="TIGR01509">
    <property type="entry name" value="HAD-SF-IA-v3"/>
    <property type="match status" value="1"/>
</dbReference>
<dbReference type="SUPFAM" id="SSF56784">
    <property type="entry name" value="HAD-like"/>
    <property type="match status" value="1"/>
</dbReference>
<dbReference type="InterPro" id="IPR006439">
    <property type="entry name" value="HAD-SF_hydro_IA"/>
</dbReference>
<evidence type="ECO:0000313" key="6">
    <source>
        <dbReference type="Proteomes" id="UP001161325"/>
    </source>
</evidence>
<evidence type="ECO:0000256" key="2">
    <source>
        <dbReference type="ARBA" id="ARBA00006171"/>
    </source>
</evidence>
<dbReference type="RefSeq" id="WP_284352856.1">
    <property type="nucleotide sequence ID" value="NZ_BRXS01000010.1"/>
</dbReference>
<protein>
    <recommendedName>
        <fullName evidence="7">Phosphorylated carbohydrates phosphatase</fullName>
    </recommendedName>
</protein>
<organism evidence="5 6">
    <name type="scientific">Roseisolibacter agri</name>
    <dbReference type="NCBI Taxonomy" id="2014610"/>
    <lineage>
        <taxon>Bacteria</taxon>
        <taxon>Pseudomonadati</taxon>
        <taxon>Gemmatimonadota</taxon>
        <taxon>Gemmatimonadia</taxon>
        <taxon>Gemmatimonadales</taxon>
        <taxon>Gemmatimonadaceae</taxon>
        <taxon>Roseisolibacter</taxon>
    </lineage>
</organism>
<dbReference type="InterPro" id="IPR036412">
    <property type="entry name" value="HAD-like_sf"/>
</dbReference>
<evidence type="ECO:0000313" key="5">
    <source>
        <dbReference type="EMBL" id="GLC28458.1"/>
    </source>
</evidence>
<dbReference type="Gene3D" id="3.40.50.1000">
    <property type="entry name" value="HAD superfamily/HAD-like"/>
    <property type="match status" value="1"/>
</dbReference>
<proteinExistence type="inferred from homology"/>
<dbReference type="InterPro" id="IPR023214">
    <property type="entry name" value="HAD_sf"/>
</dbReference>
<evidence type="ECO:0000256" key="3">
    <source>
        <dbReference type="ARBA" id="ARBA00022723"/>
    </source>
</evidence>
<dbReference type="InterPro" id="IPR041492">
    <property type="entry name" value="HAD_2"/>
</dbReference>
<dbReference type="InterPro" id="IPR023198">
    <property type="entry name" value="PGP-like_dom2"/>
</dbReference>
<accession>A0AA37QK97</accession>
<keyword evidence="4" id="KW-0460">Magnesium</keyword>
<evidence type="ECO:0008006" key="7">
    <source>
        <dbReference type="Google" id="ProtNLM"/>
    </source>
</evidence>
<sequence>MLQAALFELEGVLVDTHAARREALRRALADDGVTLAPAQYDAWCAGLSPDAAAVVAAARLAPTSEAARALDDTAVELVARRAERAFAAQLAAGATLAPGAREALDALAGALRLGLVTRARRREVDGVLALAGLEAHFACVVTADDVRAPRPAADGHRLALARLAARGGAAPAATVAFEDDALGVAAARAAGLRTVRVASSAHRASDDDERGASPDARLTTLAGLTPGSLAALLDLAPVPT</sequence>
<dbReference type="PANTHER" id="PTHR46193:SF21">
    <property type="entry name" value="SLL1138 PROTEIN"/>
    <property type="match status" value="1"/>
</dbReference>
<dbReference type="Pfam" id="PF13419">
    <property type="entry name" value="HAD_2"/>
    <property type="match status" value="1"/>
</dbReference>
<dbReference type="GO" id="GO:0046872">
    <property type="term" value="F:metal ion binding"/>
    <property type="evidence" value="ECO:0007669"/>
    <property type="project" value="UniProtKB-KW"/>
</dbReference>
<keyword evidence="3" id="KW-0479">Metal-binding</keyword>
<dbReference type="EMBL" id="BRXS01000010">
    <property type="protein sequence ID" value="GLC28458.1"/>
    <property type="molecule type" value="Genomic_DNA"/>
</dbReference>
<dbReference type="InterPro" id="IPR051600">
    <property type="entry name" value="Beta-PGM-like"/>
</dbReference>
<dbReference type="Proteomes" id="UP001161325">
    <property type="component" value="Unassembled WGS sequence"/>
</dbReference>
<name>A0AA37QK97_9BACT</name>
<dbReference type="AlphaFoldDB" id="A0AA37QK97"/>
<dbReference type="GO" id="GO:0003824">
    <property type="term" value="F:catalytic activity"/>
    <property type="evidence" value="ECO:0007669"/>
    <property type="project" value="UniProtKB-ARBA"/>
</dbReference>
<dbReference type="Gene3D" id="1.10.150.240">
    <property type="entry name" value="Putative phosphatase, domain 2"/>
    <property type="match status" value="1"/>
</dbReference>
<evidence type="ECO:0000256" key="4">
    <source>
        <dbReference type="ARBA" id="ARBA00022842"/>
    </source>
</evidence>
<keyword evidence="6" id="KW-1185">Reference proteome</keyword>
<comment type="caution">
    <text evidence="5">The sequence shown here is derived from an EMBL/GenBank/DDBJ whole genome shotgun (WGS) entry which is preliminary data.</text>
</comment>
<comment type="similarity">
    <text evidence="2">Belongs to the HAD-like hydrolase superfamily. CbbY/CbbZ/Gph/YieH family.</text>
</comment>
<comment type="cofactor">
    <cofactor evidence="1">
        <name>Mg(2+)</name>
        <dbReference type="ChEBI" id="CHEBI:18420"/>
    </cofactor>
</comment>
<gene>
    <name evidence="5" type="ORF">rosag_49710</name>
</gene>
<evidence type="ECO:0000256" key="1">
    <source>
        <dbReference type="ARBA" id="ARBA00001946"/>
    </source>
</evidence>
<dbReference type="PANTHER" id="PTHR46193">
    <property type="entry name" value="6-PHOSPHOGLUCONATE PHOSPHATASE"/>
    <property type="match status" value="1"/>
</dbReference>
<reference evidence="5" key="1">
    <citation type="submission" date="2022-08" db="EMBL/GenBank/DDBJ databases">
        <title>Draft genome sequencing of Roseisolibacter agri AW1220.</title>
        <authorList>
            <person name="Tobiishi Y."/>
            <person name="Tonouchi A."/>
        </authorList>
    </citation>
    <scope>NUCLEOTIDE SEQUENCE</scope>
    <source>
        <strain evidence="5">AW1220</strain>
    </source>
</reference>